<comment type="similarity">
    <text evidence="1 2">Belongs to the flagella basal body rod proteins family.</text>
</comment>
<accession>A0A1H3HDY0</accession>
<evidence type="ECO:0000259" key="4">
    <source>
        <dbReference type="Pfam" id="PF06429"/>
    </source>
</evidence>
<dbReference type="InterPro" id="IPR037925">
    <property type="entry name" value="FlgE/F/G-like"/>
</dbReference>
<dbReference type="STRING" id="1122142.SAMN02910414_00821"/>
<keyword evidence="2" id="KW-0975">Bacterial flagellum</keyword>
<dbReference type="OrthoDB" id="9800375at2"/>
<dbReference type="InterPro" id="IPR010930">
    <property type="entry name" value="Flg_bb/hook_C_dom"/>
</dbReference>
<dbReference type="InterPro" id="IPR001444">
    <property type="entry name" value="Flag_bb_rod_N"/>
</dbReference>
<dbReference type="GO" id="GO:0009425">
    <property type="term" value="C:bacterial-type flagellum basal body"/>
    <property type="evidence" value="ECO:0007669"/>
    <property type="project" value="UniProtKB-SubCell"/>
</dbReference>
<evidence type="ECO:0000259" key="3">
    <source>
        <dbReference type="Pfam" id="PF00460"/>
    </source>
</evidence>
<dbReference type="AlphaFoldDB" id="A0A1H3HDY0"/>
<reference evidence="6 7" key="1">
    <citation type="submission" date="2016-10" db="EMBL/GenBank/DDBJ databases">
        <authorList>
            <person name="de Groot N.N."/>
        </authorList>
    </citation>
    <scope>NUCLEOTIDE SEQUENCE [LARGE SCALE GENOMIC DNA]</scope>
    <source>
        <strain evidence="6 7">DSM 14045</strain>
    </source>
</reference>
<keyword evidence="7" id="KW-1185">Reference proteome</keyword>
<gene>
    <name evidence="6" type="ORF">SAMN02910414_00821</name>
</gene>
<evidence type="ECO:0000313" key="6">
    <source>
        <dbReference type="EMBL" id="SDY12974.1"/>
    </source>
</evidence>
<dbReference type="Pfam" id="PF06429">
    <property type="entry name" value="Flg_bbr_C"/>
    <property type="match status" value="1"/>
</dbReference>
<dbReference type="PANTHER" id="PTHR30435">
    <property type="entry name" value="FLAGELLAR PROTEIN"/>
    <property type="match status" value="1"/>
</dbReference>
<dbReference type="PANTHER" id="PTHR30435:SF19">
    <property type="entry name" value="FLAGELLAR BASAL-BODY ROD PROTEIN FLGG"/>
    <property type="match status" value="1"/>
</dbReference>
<evidence type="ECO:0000256" key="2">
    <source>
        <dbReference type="RuleBase" id="RU362116"/>
    </source>
</evidence>
<organism evidence="6 7">
    <name type="scientific">Lachnobacterium bovis DSM 14045</name>
    <dbReference type="NCBI Taxonomy" id="1122142"/>
    <lineage>
        <taxon>Bacteria</taxon>
        <taxon>Bacillati</taxon>
        <taxon>Bacillota</taxon>
        <taxon>Clostridia</taxon>
        <taxon>Lachnospirales</taxon>
        <taxon>Lachnospiraceae</taxon>
        <taxon>Lachnobacterium</taxon>
    </lineage>
</organism>
<dbReference type="eggNOG" id="COG4786">
    <property type="taxonomic scope" value="Bacteria"/>
</dbReference>
<dbReference type="Pfam" id="PF22692">
    <property type="entry name" value="LlgE_F_G_D1"/>
    <property type="match status" value="1"/>
</dbReference>
<evidence type="ECO:0000256" key="1">
    <source>
        <dbReference type="ARBA" id="ARBA00009677"/>
    </source>
</evidence>
<keyword evidence="6" id="KW-0969">Cilium</keyword>
<dbReference type="SUPFAM" id="SSF117143">
    <property type="entry name" value="Flagellar hook protein flgE"/>
    <property type="match status" value="1"/>
</dbReference>
<name>A0A1H3HDY0_9FIRM</name>
<feature type="domain" description="Flagellar basal body rod protein N-terminal" evidence="3">
    <location>
        <begin position="5"/>
        <end position="35"/>
    </location>
</feature>
<keyword evidence="6" id="KW-0282">Flagellum</keyword>
<sequence>MVKGLYTAHMGMVNEMRRLDVMANNLANAQTTAYKKEGTTSRTFADEMAVKLKDTSEYALPKKIGEITFGVHLGQVYTDYDQGSFIITNNASDFALDGKGFFAIAFTDKKGNTSVKYTRDGAFVVNTEGYLMTKDGDYVLNQAGASTGNPSPNNYIRIDPNATYAVNTLGQIYQNGQMVANIGVTDFDNYDYLEKYGENLYNLVDGGNHIQTTAKVRQSTLEASNVNVVSEMVNMITIQRAYEAGQKLIVTEDSTLEKACNEVGKVS</sequence>
<dbReference type="GO" id="GO:0071978">
    <property type="term" value="P:bacterial-type flagellum-dependent swarming motility"/>
    <property type="evidence" value="ECO:0007669"/>
    <property type="project" value="TreeGrafter"/>
</dbReference>
<dbReference type="Pfam" id="PF00460">
    <property type="entry name" value="Flg_bb_rod"/>
    <property type="match status" value="1"/>
</dbReference>
<dbReference type="RefSeq" id="WP_074716364.1">
    <property type="nucleotide sequence ID" value="NZ_FNPG01000008.1"/>
</dbReference>
<feature type="domain" description="Flagellar basal-body/hook protein C-terminal" evidence="4">
    <location>
        <begin position="217"/>
        <end position="259"/>
    </location>
</feature>
<dbReference type="Proteomes" id="UP000183918">
    <property type="component" value="Unassembled WGS sequence"/>
</dbReference>
<dbReference type="EMBL" id="FNPG01000008">
    <property type="protein sequence ID" value="SDY12974.1"/>
    <property type="molecule type" value="Genomic_DNA"/>
</dbReference>
<comment type="subcellular location">
    <subcellularLocation>
        <location evidence="2">Bacterial flagellum basal body</location>
    </subcellularLocation>
</comment>
<protein>
    <submittedName>
        <fullName evidence="6">Flagellar basal-body rod protein FlgG</fullName>
    </submittedName>
</protein>
<evidence type="ECO:0000313" key="7">
    <source>
        <dbReference type="Proteomes" id="UP000183918"/>
    </source>
</evidence>
<dbReference type="NCBIfam" id="TIGR03506">
    <property type="entry name" value="FlgEFG_subfam"/>
    <property type="match status" value="1"/>
</dbReference>
<evidence type="ECO:0000259" key="5">
    <source>
        <dbReference type="Pfam" id="PF22692"/>
    </source>
</evidence>
<keyword evidence="6" id="KW-0966">Cell projection</keyword>
<feature type="domain" description="Flagellar hook protein FlgE/F/G-like D1" evidence="5">
    <location>
        <begin position="95"/>
        <end position="172"/>
    </location>
</feature>
<proteinExistence type="inferred from homology"/>
<dbReference type="InterPro" id="IPR020013">
    <property type="entry name" value="Flagellar_FlgE/F/G"/>
</dbReference>
<dbReference type="InterPro" id="IPR053967">
    <property type="entry name" value="LlgE_F_G-like_D1"/>
</dbReference>